<evidence type="ECO:0000313" key="2">
    <source>
        <dbReference type="EMBL" id="PCS23754.1"/>
    </source>
</evidence>
<evidence type="ECO:0000313" key="3">
    <source>
        <dbReference type="Proteomes" id="UP000219020"/>
    </source>
</evidence>
<feature type="domain" description="Transposase DDE" evidence="1">
    <location>
        <begin position="3"/>
        <end position="49"/>
    </location>
</feature>
<organism evidence="2 3">
    <name type="scientific">Candidatus Enterovibrio escicola</name>
    <dbReference type="NCBI Taxonomy" id="1927127"/>
    <lineage>
        <taxon>Bacteria</taxon>
        <taxon>Pseudomonadati</taxon>
        <taxon>Pseudomonadota</taxon>
        <taxon>Gammaproteobacteria</taxon>
        <taxon>Vibrionales</taxon>
        <taxon>Vibrionaceae</taxon>
        <taxon>Enterovibrio</taxon>
    </lineage>
</organism>
<evidence type="ECO:0000259" key="1">
    <source>
        <dbReference type="Pfam" id="PF13612"/>
    </source>
</evidence>
<dbReference type="AlphaFoldDB" id="A0A2A5T6H7"/>
<accession>A0A2A5T6H7</accession>
<dbReference type="InterPro" id="IPR025668">
    <property type="entry name" value="Tnp_DDE_dom"/>
</dbReference>
<dbReference type="EMBL" id="NBYY01000009">
    <property type="protein sequence ID" value="PCS23754.1"/>
    <property type="molecule type" value="Genomic_DNA"/>
</dbReference>
<reference evidence="3" key="1">
    <citation type="submission" date="2017-04" db="EMBL/GenBank/DDBJ databases">
        <title>Genome evolution of the luminous symbionts of deep sea anglerfish.</title>
        <authorList>
            <person name="Hendry T.A."/>
        </authorList>
    </citation>
    <scope>NUCLEOTIDE SEQUENCE [LARGE SCALE GENOMIC DNA]</scope>
</reference>
<comment type="caution">
    <text evidence="2">The sequence shown here is derived from an EMBL/GenBank/DDBJ whole genome shotgun (WGS) entry which is preliminary data.</text>
</comment>
<proteinExistence type="predicted"/>
<protein>
    <recommendedName>
        <fullName evidence="1">Transposase DDE domain-containing protein</fullName>
    </recommendedName>
</protein>
<dbReference type="Proteomes" id="UP000219020">
    <property type="component" value="Unassembled WGS sequence"/>
</dbReference>
<name>A0A2A5T6H7_9GAMM</name>
<gene>
    <name evidence="2" type="ORF">BTN49_0723</name>
</gene>
<keyword evidence="3" id="KW-1185">Reference proteome</keyword>
<sequence length="88" mass="10405">MTLITGITNMKPKVMKIWNHLMLRKRFIIETVFDQLKNISQIEHSRHSSCISFMVNLLAWIIVYSFQPKKPSIKITRFDKQALMQILA</sequence>
<dbReference type="Pfam" id="PF13612">
    <property type="entry name" value="DDE_Tnp_1_3"/>
    <property type="match status" value="1"/>
</dbReference>